<organism evidence="7 8">
    <name type="scientific">Actinocatenispora rupis</name>
    <dbReference type="NCBI Taxonomy" id="519421"/>
    <lineage>
        <taxon>Bacteria</taxon>
        <taxon>Bacillati</taxon>
        <taxon>Actinomycetota</taxon>
        <taxon>Actinomycetes</taxon>
        <taxon>Micromonosporales</taxon>
        <taxon>Micromonosporaceae</taxon>
        <taxon>Actinocatenispora</taxon>
    </lineage>
</organism>
<dbReference type="InterPro" id="IPR036513">
    <property type="entry name" value="STAS_dom_sf"/>
</dbReference>
<feature type="transmembrane region" description="Helical" evidence="5">
    <location>
        <begin position="93"/>
        <end position="115"/>
    </location>
</feature>
<feature type="transmembrane region" description="Helical" evidence="5">
    <location>
        <begin position="45"/>
        <end position="61"/>
    </location>
</feature>
<keyword evidence="3 5" id="KW-1133">Transmembrane helix</keyword>
<keyword evidence="8" id="KW-1185">Reference proteome</keyword>
<feature type="transmembrane region" description="Helical" evidence="5">
    <location>
        <begin position="196"/>
        <end position="214"/>
    </location>
</feature>
<evidence type="ECO:0000313" key="8">
    <source>
        <dbReference type="Proteomes" id="UP000612808"/>
    </source>
</evidence>
<dbReference type="Proteomes" id="UP000612808">
    <property type="component" value="Unassembled WGS sequence"/>
</dbReference>
<evidence type="ECO:0000313" key="7">
    <source>
        <dbReference type="EMBL" id="GID11063.1"/>
    </source>
</evidence>
<dbReference type="InterPro" id="IPR002645">
    <property type="entry name" value="STAS_dom"/>
</dbReference>
<dbReference type="GO" id="GO:0016020">
    <property type="term" value="C:membrane"/>
    <property type="evidence" value="ECO:0007669"/>
    <property type="project" value="UniProtKB-SubCell"/>
</dbReference>
<evidence type="ECO:0000256" key="3">
    <source>
        <dbReference type="ARBA" id="ARBA00022989"/>
    </source>
</evidence>
<feature type="domain" description="STAS" evidence="6">
    <location>
        <begin position="445"/>
        <end position="534"/>
    </location>
</feature>
<dbReference type="GO" id="GO:0008271">
    <property type="term" value="F:secondary active sulfate transmembrane transporter activity"/>
    <property type="evidence" value="ECO:0007669"/>
    <property type="project" value="InterPro"/>
</dbReference>
<reference evidence="7" key="1">
    <citation type="submission" date="2021-01" db="EMBL/GenBank/DDBJ databases">
        <title>Whole genome shotgun sequence of Actinocatenispora rupis NBRC 107355.</title>
        <authorList>
            <person name="Komaki H."/>
            <person name="Tamura T."/>
        </authorList>
    </citation>
    <scope>NUCLEOTIDE SEQUENCE</scope>
    <source>
        <strain evidence="7">NBRC 107355</strain>
    </source>
</reference>
<comment type="caution">
    <text evidence="7">The sequence shown here is derived from an EMBL/GenBank/DDBJ whole genome shotgun (WGS) entry which is preliminary data.</text>
</comment>
<feature type="transmembrane region" description="Helical" evidence="5">
    <location>
        <begin position="165"/>
        <end position="189"/>
    </location>
</feature>
<proteinExistence type="predicted"/>
<dbReference type="PROSITE" id="PS01130">
    <property type="entry name" value="SLC26A"/>
    <property type="match status" value="1"/>
</dbReference>
<evidence type="ECO:0000256" key="2">
    <source>
        <dbReference type="ARBA" id="ARBA00022692"/>
    </source>
</evidence>
<feature type="transmembrane region" description="Helical" evidence="5">
    <location>
        <begin position="68"/>
        <end position="87"/>
    </location>
</feature>
<evidence type="ECO:0000259" key="6">
    <source>
        <dbReference type="PROSITE" id="PS50801"/>
    </source>
</evidence>
<dbReference type="InterPro" id="IPR018045">
    <property type="entry name" value="S04_transporter_CS"/>
</dbReference>
<dbReference type="Gene3D" id="3.30.750.24">
    <property type="entry name" value="STAS domain"/>
    <property type="match status" value="1"/>
</dbReference>
<protein>
    <submittedName>
        <fullName evidence="7">Sodium-independent anion transporter</fullName>
    </submittedName>
</protein>
<dbReference type="RefSeq" id="WP_239076571.1">
    <property type="nucleotide sequence ID" value="NZ_BAAAZM010000019.1"/>
</dbReference>
<dbReference type="SUPFAM" id="SSF52091">
    <property type="entry name" value="SpoIIaa-like"/>
    <property type="match status" value="1"/>
</dbReference>
<dbReference type="CDD" id="cd07042">
    <property type="entry name" value="STAS_SulP_like_sulfate_transporter"/>
    <property type="match status" value="1"/>
</dbReference>
<dbReference type="PROSITE" id="PS50801">
    <property type="entry name" value="STAS"/>
    <property type="match status" value="1"/>
</dbReference>
<sequence>MFVFRSFRGYRPRWIRADVVAGLTVWAVLVPESLAYATIAGVPPVVGLYAAVPALLLYLVFGSSRHLVVGAMSATAALSAGIVADLAKGGTAQYVGLTAALAVVTGLIGILAGLLRLGFLASFISEPVLKGFIIGLALTIMVGQLPKLFGVPKGSGDFFEQLGHLVGHLGDTQGVTLAIGLGSLAVVLVLRRWLPIVPGSLVAVVLGVALVYAFDLDRHGVAIVGHVQSGLPHVGLPQHVSAHGYLDLAGPAVGVLLVGFAEGLGAAKTYAAKHGYEVDANAELIGLGAANLGAGLGSGMVVNGSLSKTAVNGGAGARSQLSGATVAVLTVVTLLFLTGLFEKLPEATLAAVVIAAVVELVDIASLRRLFRVSTSRLGRIYGHAARADFAAAVAAMLGVLVFDTLPGLFIGIGVALVLLLYRSSRPNVAVLGRLPGDGPWVDLDRDSRAVEPPGALVCRVESGLYFANSDHVRTRIRTLAAERHATVVVLDAETVPFVDVTATAMLTQLRDELAAAGADLRIARDIGQVRDVLRAADASDLPLYRGISAAVSDDHPAGTPAS</sequence>
<name>A0A8J3IYN1_9ACTN</name>
<dbReference type="PANTHER" id="PTHR11814">
    <property type="entry name" value="SULFATE TRANSPORTER"/>
    <property type="match status" value="1"/>
</dbReference>
<accession>A0A8J3IYN1</accession>
<comment type="subcellular location">
    <subcellularLocation>
        <location evidence="1">Membrane</location>
        <topology evidence="1">Multi-pass membrane protein</topology>
    </subcellularLocation>
</comment>
<dbReference type="EMBL" id="BOMB01000010">
    <property type="protein sequence ID" value="GID11063.1"/>
    <property type="molecule type" value="Genomic_DNA"/>
</dbReference>
<dbReference type="NCBIfam" id="TIGR00815">
    <property type="entry name" value="sulP"/>
    <property type="match status" value="1"/>
</dbReference>
<feature type="transmembrane region" description="Helical" evidence="5">
    <location>
        <begin position="127"/>
        <end position="145"/>
    </location>
</feature>
<feature type="transmembrane region" description="Helical" evidence="5">
    <location>
        <begin position="391"/>
        <end position="421"/>
    </location>
</feature>
<feature type="transmembrane region" description="Helical" evidence="5">
    <location>
        <begin position="321"/>
        <end position="341"/>
    </location>
</feature>
<evidence type="ECO:0000256" key="4">
    <source>
        <dbReference type="ARBA" id="ARBA00023136"/>
    </source>
</evidence>
<keyword evidence="2 5" id="KW-0812">Transmembrane</keyword>
<dbReference type="AlphaFoldDB" id="A0A8J3IYN1"/>
<dbReference type="InterPro" id="IPR011547">
    <property type="entry name" value="SLC26A/SulP_dom"/>
</dbReference>
<dbReference type="Pfam" id="PF01740">
    <property type="entry name" value="STAS"/>
    <property type="match status" value="1"/>
</dbReference>
<gene>
    <name evidence="7" type="ORF">Aru02nite_19520</name>
</gene>
<dbReference type="Pfam" id="PF00916">
    <property type="entry name" value="Sulfate_transp"/>
    <property type="match status" value="1"/>
</dbReference>
<keyword evidence="4 5" id="KW-0472">Membrane</keyword>
<evidence type="ECO:0000256" key="1">
    <source>
        <dbReference type="ARBA" id="ARBA00004141"/>
    </source>
</evidence>
<evidence type="ECO:0000256" key="5">
    <source>
        <dbReference type="SAM" id="Phobius"/>
    </source>
</evidence>
<dbReference type="InterPro" id="IPR001902">
    <property type="entry name" value="SLC26A/SulP_fam"/>
</dbReference>